<dbReference type="Gene3D" id="3.90.226.10">
    <property type="entry name" value="2-enoyl-CoA Hydratase, Chain A, domain 1"/>
    <property type="match status" value="1"/>
</dbReference>
<dbReference type="Proteomes" id="UP001221558">
    <property type="component" value="Chromosome"/>
</dbReference>
<dbReference type="CDD" id="cd07561">
    <property type="entry name" value="Peptidase_S41_CPP_like"/>
    <property type="match status" value="1"/>
</dbReference>
<dbReference type="RefSeq" id="WP_274266843.1">
    <property type="nucleotide sequence ID" value="NZ_CP117880.1"/>
</dbReference>
<proteinExistence type="predicted"/>
<name>A0ABY7WHM4_9SPHI</name>
<dbReference type="PROSITE" id="PS51257">
    <property type="entry name" value="PROKAR_LIPOPROTEIN"/>
    <property type="match status" value="1"/>
</dbReference>
<dbReference type="PANTHER" id="PTHR32060">
    <property type="entry name" value="TAIL-SPECIFIC PROTEASE"/>
    <property type="match status" value="1"/>
</dbReference>
<dbReference type="PROSITE" id="PS50106">
    <property type="entry name" value="PDZ"/>
    <property type="match status" value="1"/>
</dbReference>
<keyword evidence="1" id="KW-0732">Signal</keyword>
<evidence type="ECO:0000256" key="1">
    <source>
        <dbReference type="SAM" id="SignalP"/>
    </source>
</evidence>
<dbReference type="SMART" id="SM00228">
    <property type="entry name" value="PDZ"/>
    <property type="match status" value="1"/>
</dbReference>
<organism evidence="3 4">
    <name type="scientific">Sphingobacterium oryzagri</name>
    <dbReference type="NCBI Taxonomy" id="3025669"/>
    <lineage>
        <taxon>Bacteria</taxon>
        <taxon>Pseudomonadati</taxon>
        <taxon>Bacteroidota</taxon>
        <taxon>Sphingobacteriia</taxon>
        <taxon>Sphingobacteriales</taxon>
        <taxon>Sphingobacteriaceae</taxon>
        <taxon>Sphingobacterium</taxon>
    </lineage>
</organism>
<dbReference type="InterPro" id="IPR029045">
    <property type="entry name" value="ClpP/crotonase-like_dom_sf"/>
</dbReference>
<dbReference type="Gene3D" id="2.30.42.10">
    <property type="match status" value="1"/>
</dbReference>
<sequence length="519" mass="57546">MKSSKRFIVVVLSVLGLFLACKKDPADPVEPTTTGGIDKSKTYLTNEHENKVRDSIWYYFKVLSLWEKDIPPADLSRIRQAGYIRTEYSQYFETGETVVDYLKGLTRSSETATDYDRYSFLDRAGEVSGEIQNAVSTSFGMQVFYLQTQQSGTNADLYIRMVERNSPAFAAGLQRGDRIVSLNGNTNIDYNSQQSENFRTVNSYLNGGTLTLQIAKVDGSMETKTITSTRYNVDPVMDSRVLHVAGKNVGYLAFSSFVTIENQGAKTAMYNRFEQIFAGFESEGVNELVVDLRYNGGGAVITAEYLADRIAPASVGTNIMYSYAVNDVIKSWGWLNEGEEFGPVRFAKKGNLQLSRVYFLVTSGTASASELLINVLRPHMQVYMIGTNRNTDQGTVAEKTYGKPVGFFGLPIVDDAIELYVSSFKTFNSAGQGDYFAGLTPNANVWEFTSFRNFGQPDESMLAAALNHISTGSFAQTSGRMATSPAGNSFINKEKIRGDLQNNQLKNGMFKLRAIKEVH</sequence>
<keyword evidence="4" id="KW-1185">Reference proteome</keyword>
<evidence type="ECO:0000313" key="3">
    <source>
        <dbReference type="EMBL" id="WDF68109.1"/>
    </source>
</evidence>
<dbReference type="PANTHER" id="PTHR32060:SF30">
    <property type="entry name" value="CARBOXY-TERMINAL PROCESSING PROTEASE CTPA"/>
    <property type="match status" value="1"/>
</dbReference>
<dbReference type="EMBL" id="CP117880">
    <property type="protein sequence ID" value="WDF68109.1"/>
    <property type="molecule type" value="Genomic_DNA"/>
</dbReference>
<reference evidence="3 4" key="1">
    <citation type="submission" date="2023-02" db="EMBL/GenBank/DDBJ databases">
        <title>Genome sequence of Sphingobacterium sp. KACC 22765.</title>
        <authorList>
            <person name="Kim S."/>
            <person name="Heo J."/>
            <person name="Kwon S.-W."/>
        </authorList>
    </citation>
    <scope>NUCLEOTIDE SEQUENCE [LARGE SCALE GENOMIC DNA]</scope>
    <source>
        <strain evidence="3 4">KACC 22765</strain>
    </source>
</reference>
<protein>
    <submittedName>
        <fullName evidence="3">S41 family peptidase</fullName>
    </submittedName>
</protein>
<gene>
    <name evidence="3" type="ORF">PQ465_17650</name>
</gene>
<dbReference type="Gene3D" id="3.30.750.170">
    <property type="match status" value="1"/>
</dbReference>
<evidence type="ECO:0000313" key="4">
    <source>
        <dbReference type="Proteomes" id="UP001221558"/>
    </source>
</evidence>
<dbReference type="InterPro" id="IPR036034">
    <property type="entry name" value="PDZ_sf"/>
</dbReference>
<feature type="chain" id="PRO_5045583826" evidence="1">
    <location>
        <begin position="23"/>
        <end position="519"/>
    </location>
</feature>
<dbReference type="InterPro" id="IPR005151">
    <property type="entry name" value="Tail-specific_protease"/>
</dbReference>
<evidence type="ECO:0000259" key="2">
    <source>
        <dbReference type="PROSITE" id="PS50106"/>
    </source>
</evidence>
<feature type="signal peptide" evidence="1">
    <location>
        <begin position="1"/>
        <end position="22"/>
    </location>
</feature>
<dbReference type="Pfam" id="PF03572">
    <property type="entry name" value="Peptidase_S41"/>
    <property type="match status" value="1"/>
</dbReference>
<dbReference type="InterPro" id="IPR001478">
    <property type="entry name" value="PDZ"/>
</dbReference>
<dbReference type="SUPFAM" id="SSF50156">
    <property type="entry name" value="PDZ domain-like"/>
    <property type="match status" value="1"/>
</dbReference>
<accession>A0ABY7WHM4</accession>
<dbReference type="SUPFAM" id="SSF52096">
    <property type="entry name" value="ClpP/crotonase"/>
    <property type="match status" value="1"/>
</dbReference>
<feature type="domain" description="PDZ" evidence="2">
    <location>
        <begin position="128"/>
        <end position="188"/>
    </location>
</feature>